<dbReference type="PANTHER" id="PTHR43798">
    <property type="entry name" value="MONOACYLGLYCEROL LIPASE"/>
    <property type="match status" value="1"/>
</dbReference>
<dbReference type="InterPro" id="IPR000073">
    <property type="entry name" value="AB_hydrolase_1"/>
</dbReference>
<organism evidence="3 4">
    <name type="scientific">Capillimicrobium parvum</name>
    <dbReference type="NCBI Taxonomy" id="2884022"/>
    <lineage>
        <taxon>Bacteria</taxon>
        <taxon>Bacillati</taxon>
        <taxon>Actinomycetota</taxon>
        <taxon>Thermoleophilia</taxon>
        <taxon>Solirubrobacterales</taxon>
        <taxon>Capillimicrobiaceae</taxon>
        <taxon>Capillimicrobium</taxon>
    </lineage>
</organism>
<feature type="domain" description="AB hydrolase-1" evidence="2">
    <location>
        <begin position="13"/>
        <end position="254"/>
    </location>
</feature>
<dbReference type="PRINTS" id="PR00111">
    <property type="entry name" value="ABHYDROLASE"/>
</dbReference>
<evidence type="ECO:0000313" key="3">
    <source>
        <dbReference type="EMBL" id="UGS38231.1"/>
    </source>
</evidence>
<dbReference type="InterPro" id="IPR050266">
    <property type="entry name" value="AB_hydrolase_sf"/>
</dbReference>
<dbReference type="AlphaFoldDB" id="A0A9E6Y1I7"/>
<evidence type="ECO:0000313" key="4">
    <source>
        <dbReference type="Proteomes" id="UP001162834"/>
    </source>
</evidence>
<dbReference type="SUPFAM" id="SSF53474">
    <property type="entry name" value="alpha/beta-Hydrolases"/>
    <property type="match status" value="1"/>
</dbReference>
<dbReference type="PANTHER" id="PTHR43798:SF31">
    <property type="entry name" value="AB HYDROLASE SUPERFAMILY PROTEIN YCLE"/>
    <property type="match status" value="1"/>
</dbReference>
<evidence type="ECO:0000259" key="2">
    <source>
        <dbReference type="Pfam" id="PF12697"/>
    </source>
</evidence>
<dbReference type="GO" id="GO:0016020">
    <property type="term" value="C:membrane"/>
    <property type="evidence" value="ECO:0007669"/>
    <property type="project" value="TreeGrafter"/>
</dbReference>
<dbReference type="Gene3D" id="3.40.50.1820">
    <property type="entry name" value="alpha/beta hydrolase"/>
    <property type="match status" value="1"/>
</dbReference>
<evidence type="ECO:0000256" key="1">
    <source>
        <dbReference type="ARBA" id="ARBA00022801"/>
    </source>
</evidence>
<dbReference type="RefSeq" id="WP_259312261.1">
    <property type="nucleotide sequence ID" value="NZ_CP087164.1"/>
</dbReference>
<gene>
    <name evidence="3" type="primary">todF_3</name>
    <name evidence="3" type="ORF">DSM104329_04655</name>
</gene>
<dbReference type="InterPro" id="IPR000639">
    <property type="entry name" value="Epox_hydrolase-like"/>
</dbReference>
<dbReference type="EMBL" id="CP087164">
    <property type="protein sequence ID" value="UGS38231.1"/>
    <property type="molecule type" value="Genomic_DNA"/>
</dbReference>
<proteinExistence type="predicted"/>
<dbReference type="PRINTS" id="PR00412">
    <property type="entry name" value="EPOXHYDRLASE"/>
</dbReference>
<dbReference type="KEGG" id="sbae:DSM104329_04655"/>
<protein>
    <submittedName>
        <fullName evidence="3">2-hydroxy-6-oxo-2,4-heptadienoate hydrolase</fullName>
        <ecNumber evidence="3">3.7.1.25</ecNumber>
    </submittedName>
</protein>
<keyword evidence="1 3" id="KW-0378">Hydrolase</keyword>
<accession>A0A9E6Y1I7</accession>
<reference evidence="3" key="1">
    <citation type="journal article" date="2022" name="Int. J. Syst. Evol. Microbiol.">
        <title>Pseudomonas aegrilactucae sp. nov. and Pseudomonas morbosilactucae sp. nov., pathogens causing bacterial rot of lettuce in Japan.</title>
        <authorList>
            <person name="Sawada H."/>
            <person name="Fujikawa T."/>
            <person name="Satou M."/>
        </authorList>
    </citation>
    <scope>NUCLEOTIDE SEQUENCE</scope>
    <source>
        <strain evidence="3">0166_1</strain>
    </source>
</reference>
<keyword evidence="4" id="KW-1185">Reference proteome</keyword>
<dbReference type="InterPro" id="IPR029058">
    <property type="entry name" value="AB_hydrolase_fold"/>
</dbReference>
<sequence>MVARAGAGAGPAVVFLHGGGPGASGWSNWRLALEALGDRYDCIAPDYVGYGESTHPEPPPTDMRVWTRMRLDQVIGMLDALEIERAHLVGNSLGGALTLHLLMEAPERFERAVLMGTAGGPSSDRPSQELIRMVTFYSDPSPEALGRLYSWFVHDPDDFDGDLDQIAQDRFAMTMRDDVRRSYVAQFSGPSQLTLPDSALRRIQHPILLVHGRDDMINPVSDSYHFLKVLPNAQLYVFGRCGHWTQLEYPQRFNHLVDEFLRGAL</sequence>
<dbReference type="EC" id="3.7.1.25" evidence="3"/>
<dbReference type="Pfam" id="PF12697">
    <property type="entry name" value="Abhydrolase_6"/>
    <property type="match status" value="1"/>
</dbReference>
<name>A0A9E6Y1I7_9ACTN</name>
<dbReference type="GO" id="GO:0018765">
    <property type="term" value="F:2-hydroxy-6-oxohepta-2,4-dienoate hydrolase activity"/>
    <property type="evidence" value="ECO:0007669"/>
    <property type="project" value="UniProtKB-EC"/>
</dbReference>
<dbReference type="Proteomes" id="UP001162834">
    <property type="component" value="Chromosome"/>
</dbReference>